<proteinExistence type="predicted"/>
<reference evidence="2" key="2">
    <citation type="submission" date="2020-09" db="EMBL/GenBank/DDBJ databases">
        <authorList>
            <person name="Sun Q."/>
            <person name="Ohkuma M."/>
        </authorList>
    </citation>
    <scope>NUCLEOTIDE SEQUENCE</scope>
    <source>
        <strain evidence="2">JCM 4646</strain>
    </source>
</reference>
<dbReference type="EMBL" id="BNBO01000021">
    <property type="protein sequence ID" value="GHH73842.1"/>
    <property type="molecule type" value="Genomic_DNA"/>
</dbReference>
<evidence type="ECO:0000256" key="1">
    <source>
        <dbReference type="SAM" id="MobiDB-lite"/>
    </source>
</evidence>
<keyword evidence="3" id="KW-1185">Reference proteome</keyword>
<dbReference type="GeneID" id="95358434"/>
<evidence type="ECO:0000313" key="3">
    <source>
        <dbReference type="Proteomes" id="UP000617734"/>
    </source>
</evidence>
<feature type="compositionally biased region" description="Basic and acidic residues" evidence="1">
    <location>
        <begin position="36"/>
        <end position="46"/>
    </location>
</feature>
<protein>
    <recommendedName>
        <fullName evidence="4">Ferredoxin</fullName>
    </recommendedName>
</protein>
<organism evidence="2 3">
    <name type="scientific">Kitasatospora indigofera</name>
    <dbReference type="NCBI Taxonomy" id="67307"/>
    <lineage>
        <taxon>Bacteria</taxon>
        <taxon>Bacillati</taxon>
        <taxon>Actinomycetota</taxon>
        <taxon>Actinomycetes</taxon>
        <taxon>Kitasatosporales</taxon>
        <taxon>Streptomycetaceae</taxon>
        <taxon>Kitasatospora</taxon>
    </lineage>
</organism>
<reference evidence="2" key="1">
    <citation type="journal article" date="2014" name="Int. J. Syst. Evol. Microbiol.">
        <title>Complete genome sequence of Corynebacterium casei LMG S-19264T (=DSM 44701T), isolated from a smear-ripened cheese.</title>
        <authorList>
            <consortium name="US DOE Joint Genome Institute (JGI-PGF)"/>
            <person name="Walter F."/>
            <person name="Albersmeier A."/>
            <person name="Kalinowski J."/>
            <person name="Ruckert C."/>
        </authorList>
    </citation>
    <scope>NUCLEOTIDE SEQUENCE</scope>
    <source>
        <strain evidence="2">JCM 4646</strain>
    </source>
</reference>
<evidence type="ECO:0008006" key="4">
    <source>
        <dbReference type="Google" id="ProtNLM"/>
    </source>
</evidence>
<comment type="caution">
    <text evidence="2">The sequence shown here is derived from an EMBL/GenBank/DDBJ whole genome shotgun (WGS) entry which is preliminary data.</text>
</comment>
<accession>A0A919KVA5</accession>
<sequence>MNQIWLGVAAALALPLGLLLIRERRADGRPAGPPPDRPERGPERRRTAGRPEVSDPAEVAYWNPLQLIGSPSREVGEGRWEDRSRLNVPGPFYGGATDSGGHGPACAPRHVLFGDRGTEFVYRQAAGPDELADLQEAFGEELFRGYAGDGDEHWTPDAVREWWAGRAGVRRWIEEDLAGRGGGDNERKSLLAFAAHLDDGLEDYLRGYLFWLAEGREPKAGEPLPSL</sequence>
<feature type="region of interest" description="Disordered" evidence="1">
    <location>
        <begin position="26"/>
        <end position="56"/>
    </location>
</feature>
<name>A0A919KVA5_9ACTN</name>
<dbReference type="Proteomes" id="UP000617734">
    <property type="component" value="Unassembled WGS sequence"/>
</dbReference>
<dbReference type="RefSeq" id="WP_229927584.1">
    <property type="nucleotide sequence ID" value="NZ_BNBO01000021.1"/>
</dbReference>
<dbReference type="AlphaFoldDB" id="A0A919KVA5"/>
<gene>
    <name evidence="2" type="ORF">GCM10018781_39150</name>
</gene>
<evidence type="ECO:0000313" key="2">
    <source>
        <dbReference type="EMBL" id="GHH73842.1"/>
    </source>
</evidence>